<feature type="signal peptide" evidence="1">
    <location>
        <begin position="1"/>
        <end position="28"/>
    </location>
</feature>
<accession>A0A9Q0RP20</accession>
<sequence>MYPTKMFAFIAVVLMVLVQFSSIQFVEAGDKGDTIILGGGHGCKPHFVLHSGKKGKGETIIMNHHGCK</sequence>
<keyword evidence="3" id="KW-1185">Reference proteome</keyword>
<evidence type="ECO:0008006" key="4">
    <source>
        <dbReference type="Google" id="ProtNLM"/>
    </source>
</evidence>
<feature type="chain" id="PRO_5040347471" description="Transmembrane protein" evidence="1">
    <location>
        <begin position="29"/>
        <end position="68"/>
    </location>
</feature>
<evidence type="ECO:0000313" key="2">
    <source>
        <dbReference type="EMBL" id="KAJ6221301.1"/>
    </source>
</evidence>
<dbReference type="EMBL" id="JAPWDV010000002">
    <property type="protein sequence ID" value="KAJ6221301.1"/>
    <property type="molecule type" value="Genomic_DNA"/>
</dbReference>
<keyword evidence="1" id="KW-0732">Signal</keyword>
<evidence type="ECO:0000256" key="1">
    <source>
        <dbReference type="SAM" id="SignalP"/>
    </source>
</evidence>
<name>A0A9Q0RP20_BLOTA</name>
<comment type="caution">
    <text evidence="2">The sequence shown here is derived from an EMBL/GenBank/DDBJ whole genome shotgun (WGS) entry which is preliminary data.</text>
</comment>
<evidence type="ECO:0000313" key="3">
    <source>
        <dbReference type="Proteomes" id="UP001142055"/>
    </source>
</evidence>
<reference evidence="2" key="1">
    <citation type="submission" date="2022-12" db="EMBL/GenBank/DDBJ databases">
        <title>Genome assemblies of Blomia tropicalis.</title>
        <authorList>
            <person name="Cui Y."/>
        </authorList>
    </citation>
    <scope>NUCLEOTIDE SEQUENCE</scope>
    <source>
        <tissue evidence="2">Adult mites</tissue>
    </source>
</reference>
<dbReference type="Proteomes" id="UP001142055">
    <property type="component" value="Chromosome 2"/>
</dbReference>
<protein>
    <recommendedName>
        <fullName evidence="4">Transmembrane protein</fullName>
    </recommendedName>
</protein>
<gene>
    <name evidence="2" type="ORF">RDWZM_007113</name>
</gene>
<proteinExistence type="predicted"/>
<dbReference type="AlphaFoldDB" id="A0A9Q0RP20"/>
<organism evidence="2 3">
    <name type="scientific">Blomia tropicalis</name>
    <name type="common">Mite</name>
    <dbReference type="NCBI Taxonomy" id="40697"/>
    <lineage>
        <taxon>Eukaryota</taxon>
        <taxon>Metazoa</taxon>
        <taxon>Ecdysozoa</taxon>
        <taxon>Arthropoda</taxon>
        <taxon>Chelicerata</taxon>
        <taxon>Arachnida</taxon>
        <taxon>Acari</taxon>
        <taxon>Acariformes</taxon>
        <taxon>Sarcoptiformes</taxon>
        <taxon>Astigmata</taxon>
        <taxon>Glycyphagoidea</taxon>
        <taxon>Echimyopodidae</taxon>
        <taxon>Blomia</taxon>
    </lineage>
</organism>